<dbReference type="EMBL" id="BMHY01000004">
    <property type="protein sequence ID" value="GGG70760.1"/>
    <property type="molecule type" value="Genomic_DNA"/>
</dbReference>
<organism evidence="1 2">
    <name type="scientific">Paenibacillus radicis</name>
    <name type="common">ex Gao et al. 2016</name>
    <dbReference type="NCBI Taxonomy" id="1737354"/>
    <lineage>
        <taxon>Bacteria</taxon>
        <taxon>Bacillati</taxon>
        <taxon>Bacillota</taxon>
        <taxon>Bacilli</taxon>
        <taxon>Bacillales</taxon>
        <taxon>Paenibacillaceae</taxon>
        <taxon>Paenibacillus</taxon>
    </lineage>
</organism>
<dbReference type="RefSeq" id="WP_188889757.1">
    <property type="nucleotide sequence ID" value="NZ_BMHY01000004.1"/>
</dbReference>
<dbReference type="AlphaFoldDB" id="A0A917H8L5"/>
<accession>A0A917H8L5</accession>
<proteinExistence type="predicted"/>
<reference evidence="1 2" key="1">
    <citation type="journal article" date="2014" name="Int. J. Syst. Evol. Microbiol.">
        <title>Complete genome sequence of Corynebacterium casei LMG S-19264T (=DSM 44701T), isolated from a smear-ripened cheese.</title>
        <authorList>
            <consortium name="US DOE Joint Genome Institute (JGI-PGF)"/>
            <person name="Walter F."/>
            <person name="Albersmeier A."/>
            <person name="Kalinowski J."/>
            <person name="Ruckert C."/>
        </authorList>
    </citation>
    <scope>NUCLEOTIDE SEQUENCE [LARGE SCALE GENOMIC DNA]</scope>
    <source>
        <strain evidence="1 2">CGMCC 1.15286</strain>
    </source>
</reference>
<evidence type="ECO:0000313" key="2">
    <source>
        <dbReference type="Proteomes" id="UP000600247"/>
    </source>
</evidence>
<sequence length="71" mass="8094">MESGMKVNLIEKLASGGLFTLDERLWSKEMIEALHHVNYLTISGTEYETIEGRLNLDQGVMELLVQKVTNR</sequence>
<evidence type="ECO:0000313" key="1">
    <source>
        <dbReference type="EMBL" id="GGG70760.1"/>
    </source>
</evidence>
<gene>
    <name evidence="1" type="ORF">GCM10010918_27750</name>
</gene>
<protein>
    <submittedName>
        <fullName evidence="1">Uncharacterized protein</fullName>
    </submittedName>
</protein>
<name>A0A917H8L5_9BACL</name>
<comment type="caution">
    <text evidence="1">The sequence shown here is derived from an EMBL/GenBank/DDBJ whole genome shotgun (WGS) entry which is preliminary data.</text>
</comment>
<dbReference type="Proteomes" id="UP000600247">
    <property type="component" value="Unassembled WGS sequence"/>
</dbReference>
<keyword evidence="2" id="KW-1185">Reference proteome</keyword>